<name>A0A9W6MB28_9ACTN</name>
<organism evidence="1 2">
    <name type="scientific">Streptosporangium carneum</name>
    <dbReference type="NCBI Taxonomy" id="47481"/>
    <lineage>
        <taxon>Bacteria</taxon>
        <taxon>Bacillati</taxon>
        <taxon>Actinomycetota</taxon>
        <taxon>Actinomycetes</taxon>
        <taxon>Streptosporangiales</taxon>
        <taxon>Streptosporangiaceae</taxon>
        <taxon>Streptosporangium</taxon>
    </lineage>
</organism>
<dbReference type="EMBL" id="BSEV01000001">
    <property type="protein sequence ID" value="GLK07706.1"/>
    <property type="molecule type" value="Genomic_DNA"/>
</dbReference>
<dbReference type="NCBIfam" id="NF041390">
    <property type="entry name" value="TadE_Rv3655c"/>
    <property type="match status" value="1"/>
</dbReference>
<evidence type="ECO:0000313" key="2">
    <source>
        <dbReference type="Proteomes" id="UP001143474"/>
    </source>
</evidence>
<protein>
    <recommendedName>
        <fullName evidence="3">Pilus assembly protein TadE</fullName>
    </recommendedName>
</protein>
<dbReference type="AlphaFoldDB" id="A0A9W6MB28"/>
<accession>A0A9W6MB28</accession>
<reference evidence="1" key="2">
    <citation type="submission" date="2023-01" db="EMBL/GenBank/DDBJ databases">
        <authorList>
            <person name="Sun Q."/>
            <person name="Evtushenko L."/>
        </authorList>
    </citation>
    <scope>NUCLEOTIDE SEQUENCE</scope>
    <source>
        <strain evidence="1">VKM Ac-2007</strain>
    </source>
</reference>
<dbReference type="InterPro" id="IPR049790">
    <property type="entry name" value="Rv3655c/TadE"/>
</dbReference>
<gene>
    <name evidence="1" type="ORF">GCM10017600_11110</name>
</gene>
<proteinExistence type="predicted"/>
<dbReference type="RefSeq" id="WP_271216220.1">
    <property type="nucleotide sequence ID" value="NZ_BAAAVD010000033.1"/>
</dbReference>
<dbReference type="Proteomes" id="UP001143474">
    <property type="component" value="Unassembled WGS sequence"/>
</dbReference>
<sequence>MTAETAVALPALIVVLAAALWAVAVVGAQLECVDAARAGARAASRGEPLERVRGGVLAAAPPGARVTVTRGAEVTRVEVFASVAPGWGSSLPGVTVHATAVSATEPGGER</sequence>
<reference evidence="1" key="1">
    <citation type="journal article" date="2014" name="Int. J. Syst. Evol. Microbiol.">
        <title>Complete genome sequence of Corynebacterium casei LMG S-19264T (=DSM 44701T), isolated from a smear-ripened cheese.</title>
        <authorList>
            <consortium name="US DOE Joint Genome Institute (JGI-PGF)"/>
            <person name="Walter F."/>
            <person name="Albersmeier A."/>
            <person name="Kalinowski J."/>
            <person name="Ruckert C."/>
        </authorList>
    </citation>
    <scope>NUCLEOTIDE SEQUENCE</scope>
    <source>
        <strain evidence="1">VKM Ac-2007</strain>
    </source>
</reference>
<evidence type="ECO:0008006" key="3">
    <source>
        <dbReference type="Google" id="ProtNLM"/>
    </source>
</evidence>
<evidence type="ECO:0000313" key="1">
    <source>
        <dbReference type="EMBL" id="GLK07706.1"/>
    </source>
</evidence>
<keyword evidence="2" id="KW-1185">Reference proteome</keyword>
<comment type="caution">
    <text evidence="1">The sequence shown here is derived from an EMBL/GenBank/DDBJ whole genome shotgun (WGS) entry which is preliminary data.</text>
</comment>